<reference evidence="3" key="1">
    <citation type="submission" date="2024-03" db="EMBL/GenBank/DDBJ databases">
        <title>WGS assembly of Saponaria officinalis var. Norfolk2.</title>
        <authorList>
            <person name="Jenkins J."/>
            <person name="Shu S."/>
            <person name="Grimwood J."/>
            <person name="Barry K."/>
            <person name="Goodstein D."/>
            <person name="Schmutz J."/>
            <person name="Leebens-Mack J."/>
            <person name="Osbourn A."/>
        </authorList>
    </citation>
    <scope>NUCLEOTIDE SEQUENCE [LARGE SCALE GENOMIC DNA]</scope>
    <source>
        <strain evidence="3">JIC</strain>
    </source>
</reference>
<keyword evidence="4" id="KW-1185">Reference proteome</keyword>
<name>A0AAW1KBJ3_SAPOF</name>
<dbReference type="PANTHER" id="PTHR47926:SF500">
    <property type="entry name" value="REPEAT-CONTAINING PROTEIN, PUTATIVE-RELATED"/>
    <property type="match status" value="1"/>
</dbReference>
<evidence type="ECO:0000313" key="3">
    <source>
        <dbReference type="EMBL" id="KAK9715332.1"/>
    </source>
</evidence>
<dbReference type="Proteomes" id="UP001443914">
    <property type="component" value="Unassembled WGS sequence"/>
</dbReference>
<feature type="repeat" description="PPR" evidence="2">
    <location>
        <begin position="69"/>
        <end position="103"/>
    </location>
</feature>
<evidence type="ECO:0008006" key="5">
    <source>
        <dbReference type="Google" id="ProtNLM"/>
    </source>
</evidence>
<accession>A0AAW1KBJ3</accession>
<organism evidence="3 4">
    <name type="scientific">Saponaria officinalis</name>
    <name type="common">Common soapwort</name>
    <name type="synonym">Lychnis saponaria</name>
    <dbReference type="NCBI Taxonomy" id="3572"/>
    <lineage>
        <taxon>Eukaryota</taxon>
        <taxon>Viridiplantae</taxon>
        <taxon>Streptophyta</taxon>
        <taxon>Embryophyta</taxon>
        <taxon>Tracheophyta</taxon>
        <taxon>Spermatophyta</taxon>
        <taxon>Magnoliopsida</taxon>
        <taxon>eudicotyledons</taxon>
        <taxon>Gunneridae</taxon>
        <taxon>Pentapetalae</taxon>
        <taxon>Caryophyllales</taxon>
        <taxon>Caryophyllaceae</taxon>
        <taxon>Caryophylleae</taxon>
        <taxon>Saponaria</taxon>
    </lineage>
</organism>
<comment type="caution">
    <text evidence="3">The sequence shown here is derived from an EMBL/GenBank/DDBJ whole genome shotgun (WGS) entry which is preliminary data.</text>
</comment>
<proteinExistence type="predicted"/>
<dbReference type="InterPro" id="IPR046960">
    <property type="entry name" value="PPR_At4g14850-like_plant"/>
</dbReference>
<evidence type="ECO:0000256" key="2">
    <source>
        <dbReference type="PROSITE-ProRule" id="PRU00708"/>
    </source>
</evidence>
<dbReference type="EMBL" id="JBDFQZ010000006">
    <property type="protein sequence ID" value="KAK9715332.1"/>
    <property type="molecule type" value="Genomic_DNA"/>
</dbReference>
<evidence type="ECO:0000313" key="4">
    <source>
        <dbReference type="Proteomes" id="UP001443914"/>
    </source>
</evidence>
<evidence type="ECO:0000256" key="1">
    <source>
        <dbReference type="ARBA" id="ARBA00022737"/>
    </source>
</evidence>
<dbReference type="AlphaFoldDB" id="A0AAW1KBJ3"/>
<gene>
    <name evidence="3" type="ORF">RND81_06G157800</name>
</gene>
<protein>
    <recommendedName>
        <fullName evidence="5">Pentatricopeptide repeat-containing protein</fullName>
    </recommendedName>
</protein>
<dbReference type="InterPro" id="IPR002885">
    <property type="entry name" value="PPR_rpt"/>
</dbReference>
<keyword evidence="1" id="KW-0677">Repeat</keyword>
<sequence length="132" mass="15161">MLLSLFLRICDGIYFNRVADLVTVFDAAASDHLGNITFHKDNFQYWVEAINIGRLDIARHVFDEIHVPSVILWNLMIRGYAWNRPFEVLIEFYGIMLGFGVVPTKFTYPFVLKACSSLNDIARGEELHGHVL</sequence>
<dbReference type="Gene3D" id="1.25.40.10">
    <property type="entry name" value="Tetratricopeptide repeat domain"/>
    <property type="match status" value="1"/>
</dbReference>
<dbReference type="GO" id="GO:0003723">
    <property type="term" value="F:RNA binding"/>
    <property type="evidence" value="ECO:0007669"/>
    <property type="project" value="InterPro"/>
</dbReference>
<dbReference type="PROSITE" id="PS51375">
    <property type="entry name" value="PPR"/>
    <property type="match status" value="1"/>
</dbReference>
<dbReference type="InterPro" id="IPR011990">
    <property type="entry name" value="TPR-like_helical_dom_sf"/>
</dbReference>
<dbReference type="PANTHER" id="PTHR47926">
    <property type="entry name" value="PENTATRICOPEPTIDE REPEAT-CONTAINING PROTEIN"/>
    <property type="match status" value="1"/>
</dbReference>
<dbReference type="GO" id="GO:0009451">
    <property type="term" value="P:RNA modification"/>
    <property type="evidence" value="ECO:0007669"/>
    <property type="project" value="InterPro"/>
</dbReference>